<dbReference type="Proteomes" id="UP001165060">
    <property type="component" value="Unassembled WGS sequence"/>
</dbReference>
<dbReference type="Pfam" id="PF13649">
    <property type="entry name" value="Methyltransf_25"/>
    <property type="match status" value="1"/>
</dbReference>
<comment type="caution">
    <text evidence="2">The sequence shown here is derived from an EMBL/GenBank/DDBJ whole genome shotgun (WGS) entry which is preliminary data.</text>
</comment>
<evidence type="ECO:0000259" key="1">
    <source>
        <dbReference type="Pfam" id="PF13649"/>
    </source>
</evidence>
<gene>
    <name evidence="2" type="ORF">TeGR_g5569</name>
</gene>
<feature type="domain" description="Methyltransferase" evidence="1">
    <location>
        <begin position="41"/>
        <end position="99"/>
    </location>
</feature>
<sequence>MAKTPALFPAIEPSPPHTLSPDAALEALSLSDTPPSRPRIILDIGCSTGGTTRLLSLHQPATVVGIDRSFKCLKQAKEACKSDAEKAILWKQFDAVQFPHLLQELVQELAPDATPDVVVFLDIGGDRMAQTVTALTDYLLTTLGPRLVCIKSEEMWKVLARGGEDASSCNSEAFMGGLDIPWSALKAEAITKGGGKYTTTMNPEKAWKPMHPNRAPQRISPFSNTSICRFWSYGTCKRFEHDGEEGWIPCEFDHQTCHCCLKPGHKAQDCDEYKKTRQAAAAAVGGIISA</sequence>
<dbReference type="SUPFAM" id="SSF53335">
    <property type="entry name" value="S-adenosyl-L-methionine-dependent methyltransferases"/>
    <property type="match status" value="1"/>
</dbReference>
<evidence type="ECO:0000313" key="3">
    <source>
        <dbReference type="Proteomes" id="UP001165060"/>
    </source>
</evidence>
<protein>
    <recommendedName>
        <fullName evidence="1">Methyltransferase domain-containing protein</fullName>
    </recommendedName>
</protein>
<accession>A0ABQ6N5M8</accession>
<proteinExistence type="predicted"/>
<dbReference type="Gene3D" id="3.40.50.150">
    <property type="entry name" value="Vaccinia Virus protein VP39"/>
    <property type="match status" value="1"/>
</dbReference>
<name>A0ABQ6N5M8_9STRA</name>
<keyword evidence="3" id="KW-1185">Reference proteome</keyword>
<dbReference type="EMBL" id="BRYB01002177">
    <property type="protein sequence ID" value="GMI40723.1"/>
    <property type="molecule type" value="Genomic_DNA"/>
</dbReference>
<dbReference type="InterPro" id="IPR029063">
    <property type="entry name" value="SAM-dependent_MTases_sf"/>
</dbReference>
<dbReference type="InterPro" id="IPR041698">
    <property type="entry name" value="Methyltransf_25"/>
</dbReference>
<dbReference type="CDD" id="cd02440">
    <property type="entry name" value="AdoMet_MTases"/>
    <property type="match status" value="1"/>
</dbReference>
<organism evidence="2 3">
    <name type="scientific">Tetraparma gracilis</name>
    <dbReference type="NCBI Taxonomy" id="2962635"/>
    <lineage>
        <taxon>Eukaryota</taxon>
        <taxon>Sar</taxon>
        <taxon>Stramenopiles</taxon>
        <taxon>Ochrophyta</taxon>
        <taxon>Bolidophyceae</taxon>
        <taxon>Parmales</taxon>
        <taxon>Triparmaceae</taxon>
        <taxon>Tetraparma</taxon>
    </lineage>
</organism>
<evidence type="ECO:0000313" key="2">
    <source>
        <dbReference type="EMBL" id="GMI40723.1"/>
    </source>
</evidence>
<reference evidence="2 3" key="1">
    <citation type="journal article" date="2023" name="Commun. Biol.">
        <title>Genome analysis of Parmales, the sister group of diatoms, reveals the evolutionary specialization of diatoms from phago-mixotrophs to photoautotrophs.</title>
        <authorList>
            <person name="Ban H."/>
            <person name="Sato S."/>
            <person name="Yoshikawa S."/>
            <person name="Yamada K."/>
            <person name="Nakamura Y."/>
            <person name="Ichinomiya M."/>
            <person name="Sato N."/>
            <person name="Blanc-Mathieu R."/>
            <person name="Endo H."/>
            <person name="Kuwata A."/>
            <person name="Ogata H."/>
        </authorList>
    </citation>
    <scope>NUCLEOTIDE SEQUENCE [LARGE SCALE GENOMIC DNA]</scope>
</reference>